<dbReference type="AlphaFoldDB" id="A0AAV4BFV8"/>
<dbReference type="PANTHER" id="PTHR10773">
    <property type="entry name" value="DNA-DIRECTED RNA POLYMERASES I, II, AND III SUBUNIT RPABC2"/>
    <property type="match status" value="1"/>
</dbReference>
<feature type="compositionally biased region" description="Basic and acidic residues" evidence="1">
    <location>
        <begin position="162"/>
        <end position="175"/>
    </location>
</feature>
<name>A0AAV4BFV8_9GAST</name>
<gene>
    <name evidence="2" type="ORF">PoB_004373900</name>
</gene>
<feature type="non-terminal residue" evidence="2">
    <location>
        <position position="665"/>
    </location>
</feature>
<evidence type="ECO:0000256" key="1">
    <source>
        <dbReference type="SAM" id="MobiDB-lite"/>
    </source>
</evidence>
<accession>A0AAV4BFV8</accession>
<dbReference type="EMBL" id="BLXT01004757">
    <property type="protein sequence ID" value="GFO17234.1"/>
    <property type="molecule type" value="Genomic_DNA"/>
</dbReference>
<dbReference type="Proteomes" id="UP000735302">
    <property type="component" value="Unassembled WGS sequence"/>
</dbReference>
<feature type="region of interest" description="Disordered" evidence="1">
    <location>
        <begin position="162"/>
        <end position="203"/>
    </location>
</feature>
<evidence type="ECO:0000313" key="2">
    <source>
        <dbReference type="EMBL" id="GFO17234.1"/>
    </source>
</evidence>
<dbReference type="PANTHER" id="PTHR10773:SF19">
    <property type="match status" value="1"/>
</dbReference>
<proteinExistence type="predicted"/>
<keyword evidence="3" id="KW-1185">Reference proteome</keyword>
<feature type="compositionally biased region" description="Basic residues" evidence="1">
    <location>
        <begin position="49"/>
        <end position="58"/>
    </location>
</feature>
<protein>
    <submittedName>
        <fullName evidence="2">Uncharacterized protein</fullName>
    </submittedName>
</protein>
<feature type="region of interest" description="Disordered" evidence="1">
    <location>
        <begin position="1"/>
        <end position="58"/>
    </location>
</feature>
<comment type="caution">
    <text evidence="2">The sequence shown here is derived from an EMBL/GenBank/DDBJ whole genome shotgun (WGS) entry which is preliminary data.</text>
</comment>
<feature type="compositionally biased region" description="Basic and acidic residues" evidence="1">
    <location>
        <begin position="1"/>
        <end position="11"/>
    </location>
</feature>
<organism evidence="2 3">
    <name type="scientific">Plakobranchus ocellatus</name>
    <dbReference type="NCBI Taxonomy" id="259542"/>
    <lineage>
        <taxon>Eukaryota</taxon>
        <taxon>Metazoa</taxon>
        <taxon>Spiralia</taxon>
        <taxon>Lophotrochozoa</taxon>
        <taxon>Mollusca</taxon>
        <taxon>Gastropoda</taxon>
        <taxon>Heterobranchia</taxon>
        <taxon>Euthyneura</taxon>
        <taxon>Panpulmonata</taxon>
        <taxon>Sacoglossa</taxon>
        <taxon>Placobranchoidea</taxon>
        <taxon>Plakobranchidae</taxon>
        <taxon>Plakobranchus</taxon>
    </lineage>
</organism>
<feature type="compositionally biased region" description="Acidic residues" evidence="1">
    <location>
        <begin position="12"/>
        <end position="21"/>
    </location>
</feature>
<feature type="compositionally biased region" description="Polar residues" evidence="1">
    <location>
        <begin position="28"/>
        <end position="46"/>
    </location>
</feature>
<sequence length="665" mass="76680">MRDFNARVGDERVEDVDVDETVNERESSAPQSISNHITNSSSVSTTKHQQSKHQQQKRQYHKASAIISPAAAESTAVALAIISLTATESYRPFSWSSSKDKTENTWYFKTVSDLNELATDSELAARNNSTCDARQETTSEECCQPTTLNSSMEVQELRIDEASTSASEEHTHQENIPEIDALTVHRKRKRNEDAWKSTTKNAKRDSGQEYLGRKYNKEGGFEIVTKPAKEMGKRCDCKKKTLVCWQVTDEDRLKMFQYVWGLSNKEKKVFVRGMVERDVPKEKKLGESRRSLTMKYYLEVNKGSKLRVCKSFFLSTTGLCNWWLHNALTEEIEQTKEATRNRVEPQEGTKRLQQWLIDLPKLPSHYSRQSSKKLYLEPTFQSYLELYRRYVVDMEELGQKVMSRFKFMEEFHAMGLSLFHPRKDRCDICVGFEEKTDEEVVYNAHRVKAERAQKENADDKLKVAKNGQVKLLTMDLQSVLLCPRTNASALYYKTKLCIHNFTIYDLITKDCVCYVWNETGGGLTANEFATCVVDYLSQDLTPAEYILYSDGCGYQNRNVTMSSALSYFAIENGKTVTQKILEKGHTMMEVDSAHATIERHLKNRPIHCPADYKRIIEKSRRFPRPYVVKYLEYSFFKDFSKVNTLKTIRPGRGKGERVVTDLRAI</sequence>
<evidence type="ECO:0000313" key="3">
    <source>
        <dbReference type="Proteomes" id="UP000735302"/>
    </source>
</evidence>
<reference evidence="2 3" key="1">
    <citation type="journal article" date="2021" name="Elife">
        <title>Chloroplast acquisition without the gene transfer in kleptoplastic sea slugs, Plakobranchus ocellatus.</title>
        <authorList>
            <person name="Maeda T."/>
            <person name="Takahashi S."/>
            <person name="Yoshida T."/>
            <person name="Shimamura S."/>
            <person name="Takaki Y."/>
            <person name="Nagai Y."/>
            <person name="Toyoda A."/>
            <person name="Suzuki Y."/>
            <person name="Arimoto A."/>
            <person name="Ishii H."/>
            <person name="Satoh N."/>
            <person name="Nishiyama T."/>
            <person name="Hasebe M."/>
            <person name="Maruyama T."/>
            <person name="Minagawa J."/>
            <person name="Obokata J."/>
            <person name="Shigenobu S."/>
        </authorList>
    </citation>
    <scope>NUCLEOTIDE SEQUENCE [LARGE SCALE GENOMIC DNA]</scope>
</reference>